<dbReference type="PANTHER" id="PTHR34107:SF7">
    <property type="entry name" value="SLR2092 PROTEIN"/>
    <property type="match status" value="1"/>
</dbReference>
<keyword evidence="3" id="KW-1185">Reference proteome</keyword>
<dbReference type="SUPFAM" id="SSF52980">
    <property type="entry name" value="Restriction endonuclease-like"/>
    <property type="match status" value="1"/>
</dbReference>
<name>A0A8J6ZWM8_DESMC</name>
<gene>
    <name evidence="2" type="ORF">IQ276_11735</name>
</gene>
<dbReference type="Pfam" id="PF05685">
    <property type="entry name" value="Uma2"/>
    <property type="match status" value="1"/>
</dbReference>
<evidence type="ECO:0000313" key="2">
    <source>
        <dbReference type="EMBL" id="MBE9023074.1"/>
    </source>
</evidence>
<reference evidence="2" key="1">
    <citation type="submission" date="2020-10" db="EMBL/GenBank/DDBJ databases">
        <authorList>
            <person name="Castelo-Branco R."/>
            <person name="Eusebio N."/>
            <person name="Adriana R."/>
            <person name="Vieira A."/>
            <person name="Brugerolle De Fraissinette N."/>
            <person name="Rezende De Castro R."/>
            <person name="Schneider M.P."/>
            <person name="Vasconcelos V."/>
            <person name="Leao P.N."/>
        </authorList>
    </citation>
    <scope>NUCLEOTIDE SEQUENCE</scope>
    <source>
        <strain evidence="2">LEGE 12446</strain>
    </source>
</reference>
<dbReference type="InterPro" id="IPR008538">
    <property type="entry name" value="Uma2"/>
</dbReference>
<dbReference type="InterPro" id="IPR011335">
    <property type="entry name" value="Restrct_endonuc-II-like"/>
</dbReference>
<dbReference type="CDD" id="cd06260">
    <property type="entry name" value="DUF820-like"/>
    <property type="match status" value="1"/>
</dbReference>
<sequence>MTAITLNLEPVINLTAEQFYQLCRVNPDAKLERTALGELVVMAPTGGETGSRNRRLTQRLGTWTDEDETGEAFDSSTMFQLPNGALRSPDAAWIPLERWEALAPEERKTFPPICPDFVVELRSDSDTLKSLQDKMQEYMENGTRLGWLIDPKAKQVEIYRQGKEKEVLISPNQLSGEDVLPGFILNLQGIL</sequence>
<dbReference type="EMBL" id="JADEXS010000127">
    <property type="protein sequence ID" value="MBE9023074.1"/>
    <property type="molecule type" value="Genomic_DNA"/>
</dbReference>
<keyword evidence="2" id="KW-0540">Nuclease</keyword>
<dbReference type="PANTHER" id="PTHR34107">
    <property type="entry name" value="SLL0198 PROTEIN-RELATED"/>
    <property type="match status" value="1"/>
</dbReference>
<evidence type="ECO:0000313" key="3">
    <source>
        <dbReference type="Proteomes" id="UP000622533"/>
    </source>
</evidence>
<dbReference type="InterPro" id="IPR012296">
    <property type="entry name" value="Nuclease_put_TT1808"/>
</dbReference>
<dbReference type="Proteomes" id="UP000622533">
    <property type="component" value="Unassembled WGS sequence"/>
</dbReference>
<dbReference type="RefSeq" id="WP_193916484.1">
    <property type="nucleotide sequence ID" value="NZ_JADEXS020000001.1"/>
</dbReference>
<comment type="caution">
    <text evidence="2">The sequence shown here is derived from an EMBL/GenBank/DDBJ whole genome shotgun (WGS) entry which is preliminary data.</text>
</comment>
<keyword evidence="2" id="KW-0378">Hydrolase</keyword>
<accession>A0A8J6ZWM8</accession>
<proteinExistence type="predicted"/>
<organism evidence="2 3">
    <name type="scientific">Desmonostoc muscorum LEGE 12446</name>
    <dbReference type="NCBI Taxonomy" id="1828758"/>
    <lineage>
        <taxon>Bacteria</taxon>
        <taxon>Bacillati</taxon>
        <taxon>Cyanobacteriota</taxon>
        <taxon>Cyanophyceae</taxon>
        <taxon>Nostocales</taxon>
        <taxon>Nostocaceae</taxon>
        <taxon>Desmonostoc</taxon>
    </lineage>
</organism>
<evidence type="ECO:0000259" key="1">
    <source>
        <dbReference type="Pfam" id="PF05685"/>
    </source>
</evidence>
<dbReference type="AlphaFoldDB" id="A0A8J6ZWM8"/>
<dbReference type="GO" id="GO:0004519">
    <property type="term" value="F:endonuclease activity"/>
    <property type="evidence" value="ECO:0007669"/>
    <property type="project" value="UniProtKB-KW"/>
</dbReference>
<feature type="domain" description="Putative restriction endonuclease" evidence="1">
    <location>
        <begin position="17"/>
        <end position="187"/>
    </location>
</feature>
<keyword evidence="2" id="KW-0255">Endonuclease</keyword>
<protein>
    <submittedName>
        <fullName evidence="2">Uma2 family endonuclease</fullName>
    </submittedName>
</protein>
<dbReference type="Gene3D" id="3.90.1570.10">
    <property type="entry name" value="tt1808, chain A"/>
    <property type="match status" value="1"/>
</dbReference>